<dbReference type="PANTHER" id="PTHR30061">
    <property type="entry name" value="MALTOSE-BINDING PERIPLASMIC PROTEIN"/>
    <property type="match status" value="1"/>
</dbReference>
<feature type="compositionally biased region" description="Polar residues" evidence="4">
    <location>
        <begin position="64"/>
        <end position="76"/>
    </location>
</feature>
<dbReference type="Gene3D" id="3.40.190.10">
    <property type="entry name" value="Periplasmic binding protein-like II"/>
    <property type="match status" value="2"/>
</dbReference>
<dbReference type="InterPro" id="IPR006059">
    <property type="entry name" value="SBP"/>
</dbReference>
<feature type="region of interest" description="Disordered" evidence="4">
    <location>
        <begin position="25"/>
        <end position="77"/>
    </location>
</feature>
<name>A0ABX2GBQ5_9FIRM</name>
<dbReference type="CDD" id="cd13655">
    <property type="entry name" value="PBP2_oligosaccharide_1"/>
    <property type="match status" value="1"/>
</dbReference>
<dbReference type="SUPFAM" id="SSF53850">
    <property type="entry name" value="Periplasmic binding protein-like II"/>
    <property type="match status" value="1"/>
</dbReference>
<evidence type="ECO:0000313" key="6">
    <source>
        <dbReference type="EMBL" id="NSE15796.1"/>
    </source>
</evidence>
<feature type="chain" id="PRO_5045225122" evidence="5">
    <location>
        <begin position="21"/>
        <end position="437"/>
    </location>
</feature>
<feature type="compositionally biased region" description="Low complexity" evidence="4">
    <location>
        <begin position="25"/>
        <end position="54"/>
    </location>
</feature>
<evidence type="ECO:0000256" key="3">
    <source>
        <dbReference type="ARBA" id="ARBA00022729"/>
    </source>
</evidence>
<evidence type="ECO:0000256" key="5">
    <source>
        <dbReference type="SAM" id="SignalP"/>
    </source>
</evidence>
<keyword evidence="7" id="KW-1185">Reference proteome</keyword>
<comment type="caution">
    <text evidence="6">The sequence shown here is derived from an EMBL/GenBank/DDBJ whole genome shotgun (WGS) entry which is preliminary data.</text>
</comment>
<keyword evidence="3 5" id="KW-0732">Signal</keyword>
<protein>
    <submittedName>
        <fullName evidence="6">Extracellular solute-binding protein</fullName>
    </submittedName>
</protein>
<evidence type="ECO:0000256" key="1">
    <source>
        <dbReference type="ARBA" id="ARBA00008520"/>
    </source>
</evidence>
<evidence type="ECO:0000256" key="2">
    <source>
        <dbReference type="ARBA" id="ARBA00022448"/>
    </source>
</evidence>
<dbReference type="Pfam" id="PF13416">
    <property type="entry name" value="SBP_bac_8"/>
    <property type="match status" value="1"/>
</dbReference>
<organism evidence="6 7">
    <name type="scientific">Fusicatenibacter saccharivorans</name>
    <dbReference type="NCBI Taxonomy" id="1150298"/>
    <lineage>
        <taxon>Bacteria</taxon>
        <taxon>Bacillati</taxon>
        <taxon>Bacillota</taxon>
        <taxon>Clostridia</taxon>
        <taxon>Lachnospirales</taxon>
        <taxon>Lachnospiraceae</taxon>
        <taxon>Fusicatenibacter</taxon>
    </lineage>
</organism>
<feature type="signal peptide" evidence="5">
    <location>
        <begin position="1"/>
        <end position="20"/>
    </location>
</feature>
<keyword evidence="2" id="KW-0813">Transport</keyword>
<dbReference type="PANTHER" id="PTHR30061:SF50">
    <property type="entry name" value="MALTOSE_MALTODEXTRIN-BINDING PERIPLASMIC PROTEIN"/>
    <property type="match status" value="1"/>
</dbReference>
<accession>A0ABX2GBQ5</accession>
<evidence type="ECO:0000313" key="7">
    <source>
        <dbReference type="Proteomes" id="UP000768180"/>
    </source>
</evidence>
<proteinExistence type="inferred from homology"/>
<dbReference type="EMBL" id="JAAITQ010000006">
    <property type="protein sequence ID" value="NSE15796.1"/>
    <property type="molecule type" value="Genomic_DNA"/>
</dbReference>
<dbReference type="RefSeq" id="WP_173829639.1">
    <property type="nucleotide sequence ID" value="NZ_JAAITQ010000006.1"/>
</dbReference>
<dbReference type="Proteomes" id="UP000768180">
    <property type="component" value="Unassembled WGS sequence"/>
</dbReference>
<gene>
    <name evidence="6" type="ORF">G5B05_05100</name>
</gene>
<comment type="similarity">
    <text evidence="1">Belongs to the bacterial solute-binding protein 1 family.</text>
</comment>
<sequence length="437" mass="46662">MKKKVVSIMMTAALAVGMLAGCGNSDSGSSNAASGNDSKSTSEAGSTSASASNAAEEEEITTTLTVWSPSEDQASDSGEWLQTMCNQFAEEHPSWHITFDYGVCAESDAKDTVTQDVEGAADVYMFANDNLTSLIAANGISKLGGQTVEEVKENNSQAIVDSVSVDGDIYGVPFTTNTWFMYYDKSAFTEDEVKNLDTMIAKDKISFPITNSWYIASFYVANGCTLFGEDGTDEAAGVDFEGDKAKAVTDYLVDLVNNPNFVSDADGSGLSGLRDGSVKAMFSGSWDASAVKEALGDNYGVVQLPTVTINGEEKQMKSFSGSKAIGVNPNCEYPQVAVALARYLGSADAQKAHYELRNVVPCNEELLSQITDDALVTAQNDTFNNTSIIQPFVKNMSNYWTPAENFGKSLVNGEVTHDNAAEMTEKLNTSMNTSAVE</sequence>
<dbReference type="PROSITE" id="PS51257">
    <property type="entry name" value="PROKAR_LIPOPROTEIN"/>
    <property type="match status" value="1"/>
</dbReference>
<reference evidence="6 7" key="1">
    <citation type="journal article" date="2020" name="Cell Host Microbe">
        <title>Functional and Genomic Variation between Human-Derived Isolates of Lachnospiraceae Reveals Inter- and Intra-Species Diversity.</title>
        <authorList>
            <person name="Sorbara M.T."/>
            <person name="Littmann E.R."/>
            <person name="Fontana E."/>
            <person name="Moody T.U."/>
            <person name="Kohout C.E."/>
            <person name="Gjonbalaj M."/>
            <person name="Eaton V."/>
            <person name="Seok R."/>
            <person name="Leiner I.M."/>
            <person name="Pamer E.G."/>
        </authorList>
    </citation>
    <scope>NUCLEOTIDE SEQUENCE [LARGE SCALE GENOMIC DNA]</scope>
    <source>
        <strain evidence="6 7">MSK.14.54</strain>
    </source>
</reference>
<evidence type="ECO:0000256" key="4">
    <source>
        <dbReference type="SAM" id="MobiDB-lite"/>
    </source>
</evidence>